<evidence type="ECO:0000313" key="1">
    <source>
        <dbReference type="EMBL" id="TCK22440.1"/>
    </source>
</evidence>
<dbReference type="AlphaFoldDB" id="A0A4R1HPS9"/>
<evidence type="ECO:0000313" key="2">
    <source>
        <dbReference type="Proteomes" id="UP000295560"/>
    </source>
</evidence>
<keyword evidence="2" id="KW-1185">Reference proteome</keyword>
<reference evidence="1 2" key="1">
    <citation type="submission" date="2019-03" db="EMBL/GenBank/DDBJ databases">
        <title>Sequencing the genomes of 1000 actinobacteria strains.</title>
        <authorList>
            <person name="Klenk H.-P."/>
        </authorList>
    </citation>
    <scope>NUCLEOTIDE SEQUENCE [LARGE SCALE GENOMIC DNA]</scope>
    <source>
        <strain evidence="1 2">DSM 44969</strain>
    </source>
</reference>
<name>A0A4R1HPS9_PSEEN</name>
<proteinExistence type="predicted"/>
<dbReference type="RefSeq" id="WP_279389672.1">
    <property type="nucleotide sequence ID" value="NZ_SMFZ01000002.1"/>
</dbReference>
<accession>A0A4R1HPS9</accession>
<dbReference type="EMBL" id="SMFZ01000002">
    <property type="protein sequence ID" value="TCK22440.1"/>
    <property type="molecule type" value="Genomic_DNA"/>
</dbReference>
<organism evidence="1 2">
    <name type="scientific">Pseudonocardia endophytica</name>
    <dbReference type="NCBI Taxonomy" id="401976"/>
    <lineage>
        <taxon>Bacteria</taxon>
        <taxon>Bacillati</taxon>
        <taxon>Actinomycetota</taxon>
        <taxon>Actinomycetes</taxon>
        <taxon>Pseudonocardiales</taxon>
        <taxon>Pseudonocardiaceae</taxon>
        <taxon>Pseudonocardia</taxon>
    </lineage>
</organism>
<dbReference type="Proteomes" id="UP000295560">
    <property type="component" value="Unassembled WGS sequence"/>
</dbReference>
<gene>
    <name evidence="1" type="ORF">EV378_6442</name>
</gene>
<comment type="caution">
    <text evidence="1">The sequence shown here is derived from an EMBL/GenBank/DDBJ whole genome shotgun (WGS) entry which is preliminary data.</text>
</comment>
<protein>
    <submittedName>
        <fullName evidence="1">Uncharacterized protein</fullName>
    </submittedName>
</protein>
<sequence>MGADVVSLDEARLRLRGESAPEADEDAPCRISDEALLAGEL</sequence>